<comment type="caution">
    <text evidence="9">The sequence shown here is derived from an EMBL/GenBank/DDBJ whole genome shotgun (WGS) entry which is preliminary data.</text>
</comment>
<dbReference type="GO" id="GO:0000978">
    <property type="term" value="F:RNA polymerase II cis-regulatory region sequence-specific DNA binding"/>
    <property type="evidence" value="ECO:0007669"/>
    <property type="project" value="TreeGrafter"/>
</dbReference>
<organism evidence="9 10">
    <name type="scientific">Senna tora</name>
    <dbReference type="NCBI Taxonomy" id="362788"/>
    <lineage>
        <taxon>Eukaryota</taxon>
        <taxon>Viridiplantae</taxon>
        <taxon>Streptophyta</taxon>
        <taxon>Embryophyta</taxon>
        <taxon>Tracheophyta</taxon>
        <taxon>Spermatophyta</taxon>
        <taxon>Magnoliopsida</taxon>
        <taxon>eudicotyledons</taxon>
        <taxon>Gunneridae</taxon>
        <taxon>Pentapetalae</taxon>
        <taxon>rosids</taxon>
        <taxon>fabids</taxon>
        <taxon>Fabales</taxon>
        <taxon>Fabaceae</taxon>
        <taxon>Caesalpinioideae</taxon>
        <taxon>Cassia clade</taxon>
        <taxon>Senna</taxon>
    </lineage>
</organism>
<evidence type="ECO:0000259" key="8">
    <source>
        <dbReference type="PROSITE" id="PS50888"/>
    </source>
</evidence>
<evidence type="ECO:0000256" key="2">
    <source>
        <dbReference type="ARBA" id="ARBA00011738"/>
    </source>
</evidence>
<keyword evidence="5" id="KW-0804">Transcription</keyword>
<dbReference type="InterPro" id="IPR045239">
    <property type="entry name" value="bHLH95_bHLH"/>
</dbReference>
<dbReference type="EMBL" id="JAAIUW010000005">
    <property type="protein sequence ID" value="KAF7829637.1"/>
    <property type="molecule type" value="Genomic_DNA"/>
</dbReference>
<feature type="domain" description="BHLH" evidence="8">
    <location>
        <begin position="216"/>
        <end position="265"/>
    </location>
</feature>
<reference evidence="9" key="1">
    <citation type="submission" date="2020-09" db="EMBL/GenBank/DDBJ databases">
        <title>Genome-Enabled Discovery of Anthraquinone Biosynthesis in Senna tora.</title>
        <authorList>
            <person name="Kang S.-H."/>
            <person name="Pandey R.P."/>
            <person name="Lee C.-M."/>
            <person name="Sim J.-S."/>
            <person name="Jeong J.-T."/>
            <person name="Choi B.-S."/>
            <person name="Jung M."/>
            <person name="Ginzburg D."/>
            <person name="Zhao K."/>
            <person name="Won S.Y."/>
            <person name="Oh T.-J."/>
            <person name="Yu Y."/>
            <person name="Kim N.-H."/>
            <person name="Lee O.R."/>
            <person name="Lee T.-H."/>
            <person name="Bashyal P."/>
            <person name="Kim T.-S."/>
            <person name="Lee W.-H."/>
            <person name="Kawkins C."/>
            <person name="Kim C.-K."/>
            <person name="Kim J.S."/>
            <person name="Ahn B.O."/>
            <person name="Rhee S.Y."/>
            <person name="Sohng J.K."/>
        </authorList>
    </citation>
    <scope>NUCLEOTIDE SEQUENCE</scope>
    <source>
        <tissue evidence="9">Leaf</tissue>
    </source>
</reference>
<accession>A0A834TWY2</accession>
<evidence type="ECO:0000256" key="5">
    <source>
        <dbReference type="ARBA" id="ARBA00023163"/>
    </source>
</evidence>
<dbReference type="Gene3D" id="4.10.280.10">
    <property type="entry name" value="Helix-loop-helix DNA-binding domain"/>
    <property type="match status" value="1"/>
</dbReference>
<dbReference type="GO" id="GO:0046983">
    <property type="term" value="F:protein dimerization activity"/>
    <property type="evidence" value="ECO:0007669"/>
    <property type="project" value="InterPro"/>
</dbReference>
<keyword evidence="3" id="KW-0805">Transcription regulation</keyword>
<feature type="region of interest" description="Disordered" evidence="7">
    <location>
        <begin position="192"/>
        <end position="225"/>
    </location>
</feature>
<dbReference type="GO" id="GO:0000981">
    <property type="term" value="F:DNA-binding transcription factor activity, RNA polymerase II-specific"/>
    <property type="evidence" value="ECO:0007669"/>
    <property type="project" value="TreeGrafter"/>
</dbReference>
<dbReference type="PANTHER" id="PTHR16223:SF56">
    <property type="entry name" value="TRANSCRIPTION FACTOR BHLH110"/>
    <property type="match status" value="1"/>
</dbReference>
<dbReference type="PROSITE" id="PS50888">
    <property type="entry name" value="BHLH"/>
    <property type="match status" value="1"/>
</dbReference>
<dbReference type="SUPFAM" id="SSF47459">
    <property type="entry name" value="HLH, helix-loop-helix DNA-binding domain"/>
    <property type="match status" value="1"/>
</dbReference>
<evidence type="ECO:0000313" key="10">
    <source>
        <dbReference type="Proteomes" id="UP000634136"/>
    </source>
</evidence>
<dbReference type="OrthoDB" id="760019at2759"/>
<feature type="compositionally biased region" description="Polar residues" evidence="7">
    <location>
        <begin position="201"/>
        <end position="221"/>
    </location>
</feature>
<sequence length="330" mass="36057">MGFTEEAALSPHHNSLCGNNDLKNEIMVEEGGGACRSRDSSRDSGEVRGRGYEWASDDAESCLSTSTHSTHHFSNQHIFYNTLAFPTRFAHTTSSTELDHQDDDFKLGVELNTQAQAQAQAQLSSAHLYSPTTAAFGAPKFTHIHPTINISNLNHSPNINMHSTLSSYMIMHDNTSSIHSPTNLGNGVVETKRPSAVMESKPSQSQTQTASKKIRPQSRSSCPPLKVRKEKLGDRIAALQQLVAPFGKTDTASVLMEAIGYIKFLQNQVETLSVPYMKSSRNRVMQAGSGKDRPGERAKRDLRSGGLCVVPLSCMSYITGDHAAPAVWNQ</sequence>
<comment type="subunit">
    <text evidence="2">Homodimer.</text>
</comment>
<dbReference type="InterPro" id="IPR045843">
    <property type="entry name" value="IND-like"/>
</dbReference>
<dbReference type="PANTHER" id="PTHR16223">
    <property type="entry name" value="TRANSCRIPTION FACTOR BHLH83-RELATED"/>
    <property type="match status" value="1"/>
</dbReference>
<keyword evidence="4" id="KW-0238">DNA-binding</keyword>
<feature type="region of interest" description="Disordered" evidence="7">
    <location>
        <begin position="1"/>
        <end position="20"/>
    </location>
</feature>
<dbReference type="Proteomes" id="UP000634136">
    <property type="component" value="Unassembled WGS sequence"/>
</dbReference>
<comment type="subcellular location">
    <subcellularLocation>
        <location evidence="1">Nucleus</location>
    </subcellularLocation>
</comment>
<dbReference type="FunFam" id="4.10.280.10:FF:000032">
    <property type="entry name" value="Transcription factor bHLH123 family"/>
    <property type="match status" value="1"/>
</dbReference>
<evidence type="ECO:0000256" key="3">
    <source>
        <dbReference type="ARBA" id="ARBA00023015"/>
    </source>
</evidence>
<evidence type="ECO:0000256" key="6">
    <source>
        <dbReference type="ARBA" id="ARBA00023242"/>
    </source>
</evidence>
<dbReference type="InterPro" id="IPR011598">
    <property type="entry name" value="bHLH_dom"/>
</dbReference>
<proteinExistence type="predicted"/>
<evidence type="ECO:0000256" key="4">
    <source>
        <dbReference type="ARBA" id="ARBA00023125"/>
    </source>
</evidence>
<gene>
    <name evidence="9" type="ORF">G2W53_011970</name>
</gene>
<name>A0A834TWY2_9FABA</name>
<dbReference type="CDD" id="cd11393">
    <property type="entry name" value="bHLH_AtbHLH_like"/>
    <property type="match status" value="1"/>
</dbReference>
<keyword evidence="6" id="KW-0539">Nucleus</keyword>
<protein>
    <submittedName>
        <fullName evidence="9">Transcription factor bHLH110 isoform X1</fullName>
    </submittedName>
</protein>
<dbReference type="InterPro" id="IPR036638">
    <property type="entry name" value="HLH_DNA-bd_sf"/>
</dbReference>
<keyword evidence="10" id="KW-1185">Reference proteome</keyword>
<evidence type="ECO:0000256" key="7">
    <source>
        <dbReference type="SAM" id="MobiDB-lite"/>
    </source>
</evidence>
<evidence type="ECO:0000313" key="9">
    <source>
        <dbReference type="EMBL" id="KAF7829637.1"/>
    </source>
</evidence>
<dbReference type="GO" id="GO:0005634">
    <property type="term" value="C:nucleus"/>
    <property type="evidence" value="ECO:0007669"/>
    <property type="project" value="UniProtKB-SubCell"/>
</dbReference>
<dbReference type="AlphaFoldDB" id="A0A834TWY2"/>
<evidence type="ECO:0000256" key="1">
    <source>
        <dbReference type="ARBA" id="ARBA00004123"/>
    </source>
</evidence>